<reference evidence="2 3" key="1">
    <citation type="journal article" date="2020" name="ISME J.">
        <title>Comparative genomics reveals insights into cyanobacterial evolution and habitat adaptation.</title>
        <authorList>
            <person name="Chen M.Y."/>
            <person name="Teng W.K."/>
            <person name="Zhao L."/>
            <person name="Hu C.X."/>
            <person name="Zhou Y.K."/>
            <person name="Han B.P."/>
            <person name="Song L.R."/>
            <person name="Shu W.S."/>
        </authorList>
    </citation>
    <scope>NUCLEOTIDE SEQUENCE [LARGE SCALE GENOMIC DNA]</scope>
    <source>
        <strain evidence="2 3">FACHB-723</strain>
    </source>
</reference>
<evidence type="ECO:0000259" key="1">
    <source>
        <dbReference type="Pfam" id="PF01345"/>
    </source>
</evidence>
<dbReference type="Gene3D" id="2.60.40.740">
    <property type="match status" value="1"/>
</dbReference>
<sequence length="521" mass="55709">MKKRNWIARQFNQIKPIKQICVWKQSLSLTAILLFTASQLGESVLAQPVPTTNPPILNTATYSYTEPISGNTFQGESSQLQVQTSPLIDPFGRLTGCDGGQLPDYTGFSVGLFEPLNNLGDIGAPVSLTATVPPNLASPNTRVGVAPNFFNANPFFLTNSDQGRYSFLFDPSRGQIDVGRQYILTVKPPANSDLSGRRLRITIDSVNGNVVSYTATSLDGEPISSTNGATSINGIITIGNAETVGLSLVIFNLQLSTCDDQAIQIVKTSDRAAAQSGDTVLYRLAVRNLANTAINQPEVRDDLPVGFQYLENSVRAEIGGVATPVTVSQNGRTLTFAFPNTTLPPTNAANLNTVLNIVYAAQITNDALRGDGINRATLSGIRADNQQIVNDGPVFSRIRLQPGILSDCGTLIGRVFVDKNFDGEQQPGEAGMPNAVLFMDDGTRIVTDANGLYSLNNVLSGSRTLAIDLTSIPGYTLAPNLYFIERNSQSRLVRLAPGSLGRVNFAVTPAVRDSQAGGIKP</sequence>
<keyword evidence="3" id="KW-1185">Reference proteome</keyword>
<dbReference type="Gene3D" id="2.60.40.10">
    <property type="entry name" value="Immunoglobulins"/>
    <property type="match status" value="1"/>
</dbReference>
<protein>
    <submittedName>
        <fullName evidence="2">Isopeptide-forming domain-containing fimbrial protein</fullName>
    </submittedName>
</protein>
<accession>A0ABR7ZZ61</accession>
<feature type="domain" description="DUF11" evidence="1">
    <location>
        <begin position="263"/>
        <end position="367"/>
    </location>
</feature>
<dbReference type="NCBIfam" id="TIGR04226">
    <property type="entry name" value="RrgB_K2N_iso_D2"/>
    <property type="match status" value="1"/>
</dbReference>
<dbReference type="Pfam" id="PF01345">
    <property type="entry name" value="DUF11"/>
    <property type="match status" value="1"/>
</dbReference>
<dbReference type="RefSeq" id="WP_190403911.1">
    <property type="nucleotide sequence ID" value="NZ_JACJQB010000028.1"/>
</dbReference>
<dbReference type="EMBL" id="JACJQB010000028">
    <property type="protein sequence ID" value="MBD2189074.1"/>
    <property type="molecule type" value="Genomic_DNA"/>
</dbReference>
<gene>
    <name evidence="2" type="ORF">H6F41_13090</name>
</gene>
<comment type="caution">
    <text evidence="2">The sequence shown here is derived from an EMBL/GenBank/DDBJ whole genome shotgun (WGS) entry which is preliminary data.</text>
</comment>
<dbReference type="NCBIfam" id="TIGR01451">
    <property type="entry name" value="B_ant_repeat"/>
    <property type="match status" value="1"/>
</dbReference>
<dbReference type="SUPFAM" id="SSF117074">
    <property type="entry name" value="Hypothetical protein PA1324"/>
    <property type="match status" value="1"/>
</dbReference>
<evidence type="ECO:0000313" key="2">
    <source>
        <dbReference type="EMBL" id="MBD2189074.1"/>
    </source>
</evidence>
<dbReference type="InterPro" id="IPR047589">
    <property type="entry name" value="DUF11_rpt"/>
</dbReference>
<evidence type="ECO:0000313" key="3">
    <source>
        <dbReference type="Proteomes" id="UP000642094"/>
    </source>
</evidence>
<dbReference type="InterPro" id="IPR026466">
    <property type="entry name" value="Fim_isopep_form_D2_dom"/>
</dbReference>
<dbReference type="Proteomes" id="UP000642094">
    <property type="component" value="Unassembled WGS sequence"/>
</dbReference>
<organism evidence="2 3">
    <name type="scientific">Pseudanabaena mucicola FACHB-723</name>
    <dbReference type="NCBI Taxonomy" id="2692860"/>
    <lineage>
        <taxon>Bacteria</taxon>
        <taxon>Bacillati</taxon>
        <taxon>Cyanobacteriota</taxon>
        <taxon>Cyanophyceae</taxon>
        <taxon>Pseudanabaenales</taxon>
        <taxon>Pseudanabaenaceae</taxon>
        <taxon>Pseudanabaena</taxon>
    </lineage>
</organism>
<proteinExistence type="predicted"/>
<dbReference type="InterPro" id="IPR013783">
    <property type="entry name" value="Ig-like_fold"/>
</dbReference>
<name>A0ABR7ZZ61_9CYAN</name>
<dbReference type="InterPro" id="IPR001434">
    <property type="entry name" value="OmcB-like_DUF11"/>
</dbReference>